<dbReference type="GO" id="GO:0005737">
    <property type="term" value="C:cytoplasm"/>
    <property type="evidence" value="ECO:0007669"/>
    <property type="project" value="TreeGrafter"/>
</dbReference>
<evidence type="ECO:0000259" key="2">
    <source>
        <dbReference type="Pfam" id="PF00248"/>
    </source>
</evidence>
<organism evidence="3">
    <name type="scientific">uncultured Thiotrichaceae bacterium</name>
    <dbReference type="NCBI Taxonomy" id="298394"/>
    <lineage>
        <taxon>Bacteria</taxon>
        <taxon>Pseudomonadati</taxon>
        <taxon>Pseudomonadota</taxon>
        <taxon>Gammaproteobacteria</taxon>
        <taxon>Thiotrichales</taxon>
        <taxon>Thiotrichaceae</taxon>
        <taxon>environmental samples</taxon>
    </lineage>
</organism>
<dbReference type="PRINTS" id="PR00069">
    <property type="entry name" value="ALDKETRDTASE"/>
</dbReference>
<dbReference type="Pfam" id="PF00248">
    <property type="entry name" value="Aldo_ket_red"/>
    <property type="match status" value="1"/>
</dbReference>
<dbReference type="SUPFAM" id="SSF51430">
    <property type="entry name" value="NAD(P)-linked oxidoreductase"/>
    <property type="match status" value="1"/>
</dbReference>
<protein>
    <submittedName>
        <fullName evidence="3">Aldo-keto reductase</fullName>
    </submittedName>
</protein>
<dbReference type="InterPro" id="IPR036812">
    <property type="entry name" value="NAD(P)_OxRdtase_dom_sf"/>
</dbReference>
<feature type="domain" description="NADP-dependent oxidoreductase" evidence="2">
    <location>
        <begin position="14"/>
        <end position="312"/>
    </location>
</feature>
<dbReference type="Gene3D" id="3.20.20.100">
    <property type="entry name" value="NADP-dependent oxidoreductase domain"/>
    <property type="match status" value="1"/>
</dbReference>
<accession>A0A6S6TB77</accession>
<dbReference type="InterPro" id="IPR050791">
    <property type="entry name" value="Aldo-Keto_reductase"/>
</dbReference>
<gene>
    <name evidence="3" type="ORF">HELGO_WM36944</name>
</gene>
<dbReference type="PANTHER" id="PTHR43625:SF40">
    <property type="entry name" value="ALDO-KETO REDUCTASE YAKC [NADP(+)]"/>
    <property type="match status" value="1"/>
</dbReference>
<dbReference type="PANTHER" id="PTHR43625">
    <property type="entry name" value="AFLATOXIN B1 ALDEHYDE REDUCTASE"/>
    <property type="match status" value="1"/>
</dbReference>
<keyword evidence="1" id="KW-0560">Oxidoreductase</keyword>
<dbReference type="AlphaFoldDB" id="A0A6S6TB77"/>
<proteinExistence type="predicted"/>
<evidence type="ECO:0000313" key="3">
    <source>
        <dbReference type="EMBL" id="CAA6816574.1"/>
    </source>
</evidence>
<evidence type="ECO:0000256" key="1">
    <source>
        <dbReference type="ARBA" id="ARBA00023002"/>
    </source>
</evidence>
<dbReference type="InterPro" id="IPR023210">
    <property type="entry name" value="NADP_OxRdtase_dom"/>
</dbReference>
<reference evidence="3" key="1">
    <citation type="submission" date="2020-01" db="EMBL/GenBank/DDBJ databases">
        <authorList>
            <person name="Meier V. D."/>
            <person name="Meier V D."/>
        </authorList>
    </citation>
    <scope>NUCLEOTIDE SEQUENCE</scope>
    <source>
        <strain evidence="3">HLG_WM_MAG_09</strain>
    </source>
</reference>
<dbReference type="InterPro" id="IPR020471">
    <property type="entry name" value="AKR"/>
</dbReference>
<dbReference type="GO" id="GO:0016491">
    <property type="term" value="F:oxidoreductase activity"/>
    <property type="evidence" value="ECO:0007669"/>
    <property type="project" value="UniProtKB-KW"/>
</dbReference>
<dbReference type="EMBL" id="CACVAT010000261">
    <property type="protein sequence ID" value="CAA6816574.1"/>
    <property type="molecule type" value="Genomic_DNA"/>
</dbReference>
<sequence length="338" mass="36898">MHTRKIGSLEVSAVGLGCMNFSMGYGAGDDEVSARLLHEALEVDYTFFDTATMYGSGHNESLIGETLKDRRQGFVLASKCGLSKDEKGNPCIDGRPETIRQHCEASLKRLQTDVIDLYYLHRLDKGVPVEESAGALGDLVTEGKIREIGFSEISSATLHRAHAEYPVAAVQSEYSLWSRTPEIKMLQTCAELGVAFVPFSPLARQFLTGKAQDVSQLTDNDLRCGIARPRFEPEAFAQNAQLLEAYGDIATKVGCSMAQLALAWLLAQQNSDGQATLIPIPGTKHIDFMRENARAGDIVLDATTVAELDSLINEDTVVGTRYTTELMAASDAERDRES</sequence>
<name>A0A6S6TB77_9GAMM</name>